<dbReference type="InterPro" id="IPR028082">
    <property type="entry name" value="Peripla_BP_I"/>
</dbReference>
<feature type="region of interest" description="Disordered" evidence="3">
    <location>
        <begin position="378"/>
        <end position="399"/>
    </location>
</feature>
<dbReference type="CDD" id="cd06338">
    <property type="entry name" value="PBP1_ABC_ligand_binding-like"/>
    <property type="match status" value="1"/>
</dbReference>
<evidence type="ECO:0000259" key="4">
    <source>
        <dbReference type="Pfam" id="PF13458"/>
    </source>
</evidence>
<dbReference type="PANTHER" id="PTHR30483">
    <property type="entry name" value="LEUCINE-SPECIFIC-BINDING PROTEIN"/>
    <property type="match status" value="1"/>
</dbReference>
<evidence type="ECO:0000313" key="6">
    <source>
        <dbReference type="Proteomes" id="UP000741360"/>
    </source>
</evidence>
<feature type="domain" description="Leucine-binding protein" evidence="4">
    <location>
        <begin position="11"/>
        <end position="363"/>
    </location>
</feature>
<dbReference type="SUPFAM" id="SSF53822">
    <property type="entry name" value="Periplasmic binding protein-like I"/>
    <property type="match status" value="1"/>
</dbReference>
<protein>
    <submittedName>
        <fullName evidence="5">Amino acid ABC transporter substrate-binding protein</fullName>
    </submittedName>
</protein>
<dbReference type="Proteomes" id="UP000741360">
    <property type="component" value="Unassembled WGS sequence"/>
</dbReference>
<dbReference type="Pfam" id="PF13458">
    <property type="entry name" value="Peripla_BP_6"/>
    <property type="match status" value="1"/>
</dbReference>
<comment type="similarity">
    <text evidence="1">Belongs to the leucine-binding protein family.</text>
</comment>
<proteinExistence type="inferred from homology"/>
<sequence>MNPARATRPSEVRIGLSISLSGMFSRQGRQGLHGLELWVRDTNHAGGLLVPSWGQRVPLHLIVYDDLSRAESAKRNVQQLIAADRVDILFGPYSSGLTMIVAPLAAAAGKLLWNHGGTSDALFRQGWQHLISIASPAGDYFRALPALLESHHPGLRGLSLLHDRRGTFAANVVSGLVESCTEAGILLSPFPFESPLRLASDLVAEALAREPGGLVVVGRYQDDVEVVAACADSLQPPKFVAAVAAGLNAFGTELGSLSEGVVGSSQWEPGRTADPVTGPAPGEFVAAFRKAYGEMPEYPAAQAYALGIILEKCVEKAEDLDDAHLRAAALGLDVTTLFGCFRLDPVTGRQIGHQGLLVQWVAGQKVVLWPPSAGGASLKEFTPSKQDRGDELDSGLTIA</sequence>
<dbReference type="EMBL" id="JACPSX010000003">
    <property type="protein sequence ID" value="MBI3013496.1"/>
    <property type="molecule type" value="Genomic_DNA"/>
</dbReference>
<accession>A0A932M001</accession>
<comment type="caution">
    <text evidence="5">The sequence shown here is derived from an EMBL/GenBank/DDBJ whole genome shotgun (WGS) entry which is preliminary data.</text>
</comment>
<dbReference type="AlphaFoldDB" id="A0A932M001"/>
<gene>
    <name evidence="5" type="ORF">HYY65_00190</name>
</gene>
<evidence type="ECO:0000256" key="2">
    <source>
        <dbReference type="ARBA" id="ARBA00022729"/>
    </source>
</evidence>
<dbReference type="InterPro" id="IPR028081">
    <property type="entry name" value="Leu-bd"/>
</dbReference>
<reference evidence="5" key="1">
    <citation type="submission" date="2020-07" db="EMBL/GenBank/DDBJ databases">
        <title>Huge and variable diversity of episymbiotic CPR bacteria and DPANN archaea in groundwater ecosystems.</title>
        <authorList>
            <person name="He C.Y."/>
            <person name="Keren R."/>
            <person name="Whittaker M."/>
            <person name="Farag I.F."/>
            <person name="Doudna J."/>
            <person name="Cate J.H.D."/>
            <person name="Banfield J.F."/>
        </authorList>
    </citation>
    <scope>NUCLEOTIDE SEQUENCE</scope>
    <source>
        <strain evidence="5">NC_groundwater_717_Ag_S-0.2um_59_8</strain>
    </source>
</reference>
<organism evidence="5 6">
    <name type="scientific">Tectimicrobiota bacterium</name>
    <dbReference type="NCBI Taxonomy" id="2528274"/>
    <lineage>
        <taxon>Bacteria</taxon>
        <taxon>Pseudomonadati</taxon>
        <taxon>Nitrospinota/Tectimicrobiota group</taxon>
        <taxon>Candidatus Tectimicrobiota</taxon>
    </lineage>
</organism>
<name>A0A932M001_UNCTE</name>
<dbReference type="Gene3D" id="3.40.50.2300">
    <property type="match status" value="2"/>
</dbReference>
<keyword evidence="2" id="KW-0732">Signal</keyword>
<dbReference type="PANTHER" id="PTHR30483:SF37">
    <property type="entry name" value="ABC TRANSPORTER SUBSTRATE-BINDING PROTEIN"/>
    <property type="match status" value="1"/>
</dbReference>
<dbReference type="InterPro" id="IPR051010">
    <property type="entry name" value="BCAA_transport"/>
</dbReference>
<evidence type="ECO:0000256" key="3">
    <source>
        <dbReference type="SAM" id="MobiDB-lite"/>
    </source>
</evidence>
<evidence type="ECO:0000313" key="5">
    <source>
        <dbReference type="EMBL" id="MBI3013496.1"/>
    </source>
</evidence>
<evidence type="ECO:0000256" key="1">
    <source>
        <dbReference type="ARBA" id="ARBA00010062"/>
    </source>
</evidence>